<evidence type="ECO:0000256" key="3">
    <source>
        <dbReference type="ARBA" id="ARBA00005189"/>
    </source>
</evidence>
<evidence type="ECO:0000259" key="8">
    <source>
        <dbReference type="Pfam" id="PF16076"/>
    </source>
</evidence>
<keyword evidence="7 9" id="KW-0012">Acyltransferase</keyword>
<evidence type="ECO:0000256" key="5">
    <source>
        <dbReference type="ARBA" id="ARBA00013211"/>
    </source>
</evidence>
<name>A0A392MB94_9FABA</name>
<organism evidence="9 10">
    <name type="scientific">Trifolium medium</name>
    <dbReference type="NCBI Taxonomy" id="97028"/>
    <lineage>
        <taxon>Eukaryota</taxon>
        <taxon>Viridiplantae</taxon>
        <taxon>Streptophyta</taxon>
        <taxon>Embryophyta</taxon>
        <taxon>Tracheophyta</taxon>
        <taxon>Spermatophyta</taxon>
        <taxon>Magnoliopsida</taxon>
        <taxon>eudicotyledons</taxon>
        <taxon>Gunneridae</taxon>
        <taxon>Pentapetalae</taxon>
        <taxon>rosids</taxon>
        <taxon>fabids</taxon>
        <taxon>Fabales</taxon>
        <taxon>Fabaceae</taxon>
        <taxon>Papilionoideae</taxon>
        <taxon>50 kb inversion clade</taxon>
        <taxon>NPAAA clade</taxon>
        <taxon>Hologalegina</taxon>
        <taxon>IRL clade</taxon>
        <taxon>Trifolieae</taxon>
        <taxon>Trifolium</taxon>
    </lineage>
</organism>
<dbReference type="AlphaFoldDB" id="A0A392MB94"/>
<dbReference type="Proteomes" id="UP000265520">
    <property type="component" value="Unassembled WGS sequence"/>
</dbReference>
<protein>
    <recommendedName>
        <fullName evidence="5">1-acylglycerol-3-phosphate O-acyltransferase</fullName>
        <ecNumber evidence="5">2.3.1.51</ecNumber>
    </recommendedName>
</protein>
<gene>
    <name evidence="9" type="ORF">A2U01_0005245</name>
</gene>
<comment type="catalytic activity">
    <reaction evidence="1">
        <text>a 1-acyl-sn-glycero-3-phosphate + an acyl-CoA = a 1,2-diacyl-sn-glycero-3-phosphate + CoA</text>
        <dbReference type="Rhea" id="RHEA:19709"/>
        <dbReference type="ChEBI" id="CHEBI:57287"/>
        <dbReference type="ChEBI" id="CHEBI:57970"/>
        <dbReference type="ChEBI" id="CHEBI:58342"/>
        <dbReference type="ChEBI" id="CHEBI:58608"/>
        <dbReference type="EC" id="2.3.1.51"/>
    </reaction>
</comment>
<dbReference type="Pfam" id="PF16076">
    <property type="entry name" value="Acyltransf_C"/>
    <property type="match status" value="1"/>
</dbReference>
<comment type="pathway">
    <text evidence="2">Phospholipid metabolism; CDP-diacylglycerol biosynthesis; CDP-diacylglycerol from sn-glycerol 3-phosphate: step 2/3.</text>
</comment>
<evidence type="ECO:0000313" key="10">
    <source>
        <dbReference type="Proteomes" id="UP000265520"/>
    </source>
</evidence>
<dbReference type="GO" id="GO:0012505">
    <property type="term" value="C:endomembrane system"/>
    <property type="evidence" value="ECO:0007669"/>
    <property type="project" value="TreeGrafter"/>
</dbReference>
<dbReference type="EMBL" id="LXQA010006777">
    <property type="protein sequence ID" value="MCH84413.1"/>
    <property type="molecule type" value="Genomic_DNA"/>
</dbReference>
<accession>A0A392MB94</accession>
<proteinExistence type="inferred from homology"/>
<evidence type="ECO:0000256" key="2">
    <source>
        <dbReference type="ARBA" id="ARBA00004728"/>
    </source>
</evidence>
<feature type="non-terminal residue" evidence="9">
    <location>
        <position position="65"/>
    </location>
</feature>
<evidence type="ECO:0000256" key="1">
    <source>
        <dbReference type="ARBA" id="ARBA00001141"/>
    </source>
</evidence>
<dbReference type="EC" id="2.3.1.51" evidence="5"/>
<keyword evidence="10" id="KW-1185">Reference proteome</keyword>
<dbReference type="InterPro" id="IPR032098">
    <property type="entry name" value="Acyltransf_C"/>
</dbReference>
<dbReference type="PANTHER" id="PTHR10983:SF24">
    <property type="entry name" value="1-ACYLGLYCEROL-3-PHOSPHATE O-ACYLTRANSFERASE 3, ISOFORM E-RELATED"/>
    <property type="match status" value="1"/>
</dbReference>
<evidence type="ECO:0000256" key="6">
    <source>
        <dbReference type="ARBA" id="ARBA00022679"/>
    </source>
</evidence>
<dbReference type="PANTHER" id="PTHR10983">
    <property type="entry name" value="1-ACYLGLYCEROL-3-PHOSPHATE ACYLTRANSFERASE-RELATED"/>
    <property type="match status" value="1"/>
</dbReference>
<feature type="domain" description="Acyltransferase C-terminal" evidence="8">
    <location>
        <begin position="26"/>
        <end position="65"/>
    </location>
</feature>
<comment type="pathway">
    <text evidence="3">Lipid metabolism.</text>
</comment>
<evidence type="ECO:0000256" key="7">
    <source>
        <dbReference type="ARBA" id="ARBA00023315"/>
    </source>
</evidence>
<evidence type="ECO:0000313" key="9">
    <source>
        <dbReference type="EMBL" id="MCH84413.1"/>
    </source>
</evidence>
<dbReference type="GO" id="GO:0016024">
    <property type="term" value="P:CDP-diacylglycerol biosynthetic process"/>
    <property type="evidence" value="ECO:0007669"/>
    <property type="project" value="UniProtKB-UniPathway"/>
</dbReference>
<evidence type="ECO:0000256" key="4">
    <source>
        <dbReference type="ARBA" id="ARBA00008655"/>
    </source>
</evidence>
<sequence>MRSFVPAVYDVTVAIPKSSPAPTMLRLFKGQPSVVHMHIKRHLMKDLPEADEAVAQWCRDIFVAK</sequence>
<keyword evidence="6 9" id="KW-0808">Transferase</keyword>
<reference evidence="9 10" key="1">
    <citation type="journal article" date="2018" name="Front. Plant Sci.">
        <title>Red Clover (Trifolium pratense) and Zigzag Clover (T. medium) - A Picture of Genomic Similarities and Differences.</title>
        <authorList>
            <person name="Dluhosova J."/>
            <person name="Istvanek J."/>
            <person name="Nedelnik J."/>
            <person name="Repkova J."/>
        </authorList>
    </citation>
    <scope>NUCLEOTIDE SEQUENCE [LARGE SCALE GENOMIC DNA]</scope>
    <source>
        <strain evidence="10">cv. 10/8</strain>
        <tissue evidence="9">Leaf</tissue>
    </source>
</reference>
<comment type="similarity">
    <text evidence="4">Belongs to the 1-acyl-sn-glycerol-3-phosphate acyltransferase family.</text>
</comment>
<comment type="caution">
    <text evidence="9">The sequence shown here is derived from an EMBL/GenBank/DDBJ whole genome shotgun (WGS) entry which is preliminary data.</text>
</comment>
<dbReference type="UniPathway" id="UPA00557">
    <property type="reaction ID" value="UER00613"/>
</dbReference>
<dbReference type="GO" id="GO:0003841">
    <property type="term" value="F:1-acylglycerol-3-phosphate O-acyltransferase activity"/>
    <property type="evidence" value="ECO:0007669"/>
    <property type="project" value="UniProtKB-EC"/>
</dbReference>